<feature type="region of interest" description="Disordered" evidence="5">
    <location>
        <begin position="294"/>
        <end position="317"/>
    </location>
</feature>
<dbReference type="InterPro" id="IPR001452">
    <property type="entry name" value="SH3_domain"/>
</dbReference>
<dbReference type="InterPro" id="IPR023578">
    <property type="entry name" value="Ras_GEF_dom_sf"/>
</dbReference>
<dbReference type="SUPFAM" id="SSF48366">
    <property type="entry name" value="Ras GEF"/>
    <property type="match status" value="1"/>
</dbReference>
<feature type="domain" description="Ras-GEF" evidence="7">
    <location>
        <begin position="968"/>
        <end position="1205"/>
    </location>
</feature>
<accession>A0ABP9Z625</accession>
<dbReference type="Pfam" id="PF00618">
    <property type="entry name" value="RasGEF_N"/>
    <property type="match status" value="1"/>
</dbReference>
<dbReference type="SMART" id="SM00326">
    <property type="entry name" value="SH3"/>
    <property type="match status" value="1"/>
</dbReference>
<keyword evidence="1 4" id="KW-0728">SH3 domain</keyword>
<dbReference type="Pfam" id="PF00617">
    <property type="entry name" value="RasGEF"/>
    <property type="match status" value="1"/>
</dbReference>
<dbReference type="EMBL" id="BAABUK010000021">
    <property type="protein sequence ID" value="GAA5814547.1"/>
    <property type="molecule type" value="Genomic_DNA"/>
</dbReference>
<dbReference type="Pfam" id="PF07653">
    <property type="entry name" value="SH3_2"/>
    <property type="match status" value="1"/>
</dbReference>
<dbReference type="InterPro" id="IPR008937">
    <property type="entry name" value="Ras-like_GEF"/>
</dbReference>
<dbReference type="SMART" id="SM00147">
    <property type="entry name" value="RasGEF"/>
    <property type="match status" value="1"/>
</dbReference>
<reference evidence="9 10" key="1">
    <citation type="submission" date="2024-04" db="EMBL/GenBank/DDBJ databases">
        <title>genome sequences of Mucor flavus KT1a and Helicostylum pulchrum KT1b strains isolated from the surface of a dry-aged beef.</title>
        <authorList>
            <person name="Toyotome T."/>
            <person name="Hosono M."/>
            <person name="Torimaru M."/>
            <person name="Fukuda K."/>
            <person name="Mikami N."/>
        </authorList>
    </citation>
    <scope>NUCLEOTIDE SEQUENCE [LARGE SCALE GENOMIC DNA]</scope>
    <source>
        <strain evidence="9 10">KT1a</strain>
    </source>
</reference>
<feature type="region of interest" description="Disordered" evidence="5">
    <location>
        <begin position="568"/>
        <end position="591"/>
    </location>
</feature>
<evidence type="ECO:0000256" key="2">
    <source>
        <dbReference type="ARBA" id="ARBA00022658"/>
    </source>
</evidence>
<dbReference type="PANTHER" id="PTHR23113">
    <property type="entry name" value="GUANINE NUCLEOTIDE EXCHANGE FACTOR"/>
    <property type="match status" value="1"/>
</dbReference>
<feature type="domain" description="SH3" evidence="6">
    <location>
        <begin position="28"/>
        <end position="93"/>
    </location>
</feature>
<feature type="compositionally biased region" description="Polar residues" evidence="5">
    <location>
        <begin position="569"/>
        <end position="579"/>
    </location>
</feature>
<dbReference type="Gene3D" id="1.10.840.10">
    <property type="entry name" value="Ras guanine-nucleotide exchange factors catalytic domain"/>
    <property type="match status" value="1"/>
</dbReference>
<dbReference type="Proteomes" id="UP001473302">
    <property type="component" value="Unassembled WGS sequence"/>
</dbReference>
<dbReference type="SMART" id="SM00229">
    <property type="entry name" value="RasGEFN"/>
    <property type="match status" value="1"/>
</dbReference>
<keyword evidence="10" id="KW-1185">Reference proteome</keyword>
<dbReference type="InterPro" id="IPR036028">
    <property type="entry name" value="SH3-like_dom_sf"/>
</dbReference>
<feature type="compositionally biased region" description="Polar residues" evidence="5">
    <location>
        <begin position="704"/>
        <end position="714"/>
    </location>
</feature>
<dbReference type="Gene3D" id="1.20.870.10">
    <property type="entry name" value="Son of sevenless (SoS) protein Chain: S domain 1"/>
    <property type="match status" value="1"/>
</dbReference>
<feature type="domain" description="N-terminal Ras-GEF" evidence="8">
    <location>
        <begin position="748"/>
        <end position="879"/>
    </location>
</feature>
<gene>
    <name evidence="9" type="ORF">MFLAVUS_008044</name>
</gene>
<feature type="region of interest" description="Disordered" evidence="5">
    <location>
        <begin position="664"/>
        <end position="714"/>
    </location>
</feature>
<dbReference type="Gene3D" id="2.30.30.40">
    <property type="entry name" value="SH3 Domains"/>
    <property type="match status" value="1"/>
</dbReference>
<evidence type="ECO:0000256" key="1">
    <source>
        <dbReference type="ARBA" id="ARBA00022443"/>
    </source>
</evidence>
<dbReference type="SUPFAM" id="SSF50044">
    <property type="entry name" value="SH3-domain"/>
    <property type="match status" value="1"/>
</dbReference>
<dbReference type="CDD" id="cd06224">
    <property type="entry name" value="REM"/>
    <property type="match status" value="1"/>
</dbReference>
<sequence>MSITIMNQSTISMSPPTSPLTPIAPSTLTSHFVQALHDYLPSSSSTDDSVTCLFFKKGSIIEVFNRDDSGWWDGQSGEVRGWFPSNYVGRIGELKRQSADFEDDYSSSTEELELWHQKMNHVNSSVSLDIDNTKISSIQNRVEMARALLREDRRRSGNNIILEEDESLSLIDQVTERVHALVEACNQQQSNIQLIVFQVVSSIRSVLTEANIVNKESQLLKNYPDLAKQRKLVLGALSRLVLKGKELQQQQEIQTQEIDLLSDFANQLLHEMESFERLLVSIPRYSFYSSTDSEYTTRPSSMFHDTPRSSISSLGHSSVISTNSTSLRQIISEARHNSNSNTNSLIKPVPTDTEHILQSISDHQVSIDDLMKTLIITLKKYLINRIRATDMLEITRKAVESVRTFLAIVEHVCSNLGDLDYNRRLSMIPEDPRLVSLVLTKESVYSAITNLVTAVRALTGPQLEDDEEEHHHHLPICCQIVVETTNECADCVRACLEEEEKEEDEEEDKNMRHLMHQQLEQQQHENSRSQHTLSVLGRKVTSLQALQQYELDQVTDTEKEIESLAIEPSSVTSTENTLPLPSPTIENHENKKTRASLQINTTVDALPQRTKLRARAASVNNIQKLMSSNLPLPPLPLMRPSVSATPIGSEAVATTDVPLKLRRSRGRSVSSLRTSINKSKSERILTSTSTDSLPEPLQPKKLSSWRSAHSSQEQLKSEPMINSVLKKEPEYDFLKQYVFNDQEMIFNAEGEVTGATVEALVRKLTLHEKSPDLIFTRAFFYNFRLFTNPTDFVQLLITRFCLLPPADIQQEEIVIWSNRVLIPIRLRVYNVIKTWLETYFSYAQDAIVEKSLMDFANNEMNKAMPGPAKRMIVLITRTFSSKGSTSASRKHSYNETRMTMQKLNSSNLQLSASISTSNTNIFSNLSLSNDHHGDDKYPPSIMSKSLRNTLRKAVSHTSLACIHVNNIDPIELARQITLMENSLFCQIRPNEMIGQEFKKKVGTSQAIHVKAMIQTSTQITSLVADTILNEPDPKKRAHVLKYWIKVGDACLQLNNYNTLMAIRSALDSTSIARLKKTWEYVSGKYKTMWEPIYRATDSQRNFAEYRQRLKMTVAPCLPFLGVYLTDMTFIDDGNADRRNSPSGHELINFDKYVKITRILNEIDQFQMSYKLLEVEEIQVFLKRTLESVEQDDQVFYARSLKREPKEEE</sequence>
<evidence type="ECO:0008006" key="11">
    <source>
        <dbReference type="Google" id="ProtNLM"/>
    </source>
</evidence>
<proteinExistence type="predicted"/>
<dbReference type="PROSITE" id="PS50002">
    <property type="entry name" value="SH3"/>
    <property type="match status" value="1"/>
</dbReference>
<dbReference type="InterPro" id="IPR036964">
    <property type="entry name" value="RASGEF_cat_dom_sf"/>
</dbReference>
<keyword evidence="2 3" id="KW-0344">Guanine-nucleotide releasing factor</keyword>
<dbReference type="InterPro" id="IPR001895">
    <property type="entry name" value="RASGEF_cat_dom"/>
</dbReference>
<dbReference type="PROSITE" id="PS50009">
    <property type="entry name" value="RASGEF_CAT"/>
    <property type="match status" value="1"/>
</dbReference>
<dbReference type="PROSITE" id="PS50212">
    <property type="entry name" value="RASGEF_NTER"/>
    <property type="match status" value="1"/>
</dbReference>
<evidence type="ECO:0000256" key="5">
    <source>
        <dbReference type="SAM" id="MobiDB-lite"/>
    </source>
</evidence>
<evidence type="ECO:0000256" key="4">
    <source>
        <dbReference type="PROSITE-ProRule" id="PRU00192"/>
    </source>
</evidence>
<evidence type="ECO:0000313" key="10">
    <source>
        <dbReference type="Proteomes" id="UP001473302"/>
    </source>
</evidence>
<evidence type="ECO:0000256" key="3">
    <source>
        <dbReference type="PROSITE-ProRule" id="PRU00168"/>
    </source>
</evidence>
<dbReference type="PANTHER" id="PTHR23113:SF354">
    <property type="entry name" value="BUD SITE SELECTION PROTEIN 5"/>
    <property type="match status" value="1"/>
</dbReference>
<name>A0ABP9Z625_9FUNG</name>
<evidence type="ECO:0000259" key="6">
    <source>
        <dbReference type="PROSITE" id="PS50002"/>
    </source>
</evidence>
<dbReference type="CDD" id="cd00155">
    <property type="entry name" value="RasGEF"/>
    <property type="match status" value="1"/>
</dbReference>
<organism evidence="9 10">
    <name type="scientific">Mucor flavus</name>
    <dbReference type="NCBI Taxonomy" id="439312"/>
    <lineage>
        <taxon>Eukaryota</taxon>
        <taxon>Fungi</taxon>
        <taxon>Fungi incertae sedis</taxon>
        <taxon>Mucoromycota</taxon>
        <taxon>Mucoromycotina</taxon>
        <taxon>Mucoromycetes</taxon>
        <taxon>Mucorales</taxon>
        <taxon>Mucorineae</taxon>
        <taxon>Mucoraceae</taxon>
        <taxon>Mucor</taxon>
    </lineage>
</organism>
<protein>
    <recommendedName>
        <fullName evidence="11">Ras GEF</fullName>
    </recommendedName>
</protein>
<evidence type="ECO:0000259" key="8">
    <source>
        <dbReference type="PROSITE" id="PS50212"/>
    </source>
</evidence>
<dbReference type="InterPro" id="IPR000651">
    <property type="entry name" value="Ras-like_Gua-exchang_fac_N"/>
</dbReference>
<comment type="caution">
    <text evidence="9">The sequence shown here is derived from an EMBL/GenBank/DDBJ whole genome shotgun (WGS) entry which is preliminary data.</text>
</comment>
<evidence type="ECO:0000259" key="7">
    <source>
        <dbReference type="PROSITE" id="PS50009"/>
    </source>
</evidence>
<evidence type="ECO:0000313" key="9">
    <source>
        <dbReference type="EMBL" id="GAA5814547.1"/>
    </source>
</evidence>